<evidence type="ECO:0000313" key="1">
    <source>
        <dbReference type="EMBL" id="MDT0604327.1"/>
    </source>
</evidence>
<proteinExistence type="predicted"/>
<reference evidence="1 2" key="1">
    <citation type="submission" date="2023-09" db="EMBL/GenBank/DDBJ databases">
        <authorList>
            <person name="Rey-Velasco X."/>
        </authorList>
    </citation>
    <scope>NUCLEOTIDE SEQUENCE [LARGE SCALE GENOMIC DNA]</scope>
    <source>
        <strain evidence="1 2">W431</strain>
    </source>
</reference>
<dbReference type="RefSeq" id="WP_311582188.1">
    <property type="nucleotide sequence ID" value="NZ_JAVRIF010000006.1"/>
</dbReference>
<keyword evidence="2" id="KW-1185">Reference proteome</keyword>
<comment type="caution">
    <text evidence="1">The sequence shown here is derived from an EMBL/GenBank/DDBJ whole genome shotgun (WGS) entry which is preliminary data.</text>
</comment>
<accession>A0ABU3A2C6</accession>
<protein>
    <submittedName>
        <fullName evidence="1">Uncharacterized protein</fullName>
    </submittedName>
</protein>
<organism evidence="1 2">
    <name type="scientific">Thalassotalea castellviae</name>
    <dbReference type="NCBI Taxonomy" id="3075612"/>
    <lineage>
        <taxon>Bacteria</taxon>
        <taxon>Pseudomonadati</taxon>
        <taxon>Pseudomonadota</taxon>
        <taxon>Gammaproteobacteria</taxon>
        <taxon>Alteromonadales</taxon>
        <taxon>Colwelliaceae</taxon>
        <taxon>Thalassotalea</taxon>
    </lineage>
</organism>
<gene>
    <name evidence="1" type="ORF">RM573_12035</name>
</gene>
<name>A0ABU3A2C6_9GAMM</name>
<evidence type="ECO:0000313" key="2">
    <source>
        <dbReference type="Proteomes" id="UP001266357"/>
    </source>
</evidence>
<dbReference type="Proteomes" id="UP001266357">
    <property type="component" value="Unassembled WGS sequence"/>
</dbReference>
<dbReference type="EMBL" id="JAVRIF010000006">
    <property type="protein sequence ID" value="MDT0604327.1"/>
    <property type="molecule type" value="Genomic_DNA"/>
</dbReference>
<sequence length="119" mass="14017">MEQLIQFQLPCNFESAGEPNIELDGADIRVIFRDENLYPFLQILLGDYVAYKWQMAKTLTEHEKVGECYQVLNSNWLQEHVSQDVINPEDRYCHYKLIFRDSQLEVLALGIDTDIRYSI</sequence>